<feature type="domain" description="DNA polymerase III beta sliding clamp C-terminal" evidence="13">
    <location>
        <begin position="244"/>
        <end position="362"/>
    </location>
</feature>
<dbReference type="GO" id="GO:0008408">
    <property type="term" value="F:3'-5' exonuclease activity"/>
    <property type="evidence" value="ECO:0007669"/>
    <property type="project" value="InterPro"/>
</dbReference>
<evidence type="ECO:0000256" key="3">
    <source>
        <dbReference type="ARBA" id="ARBA00021035"/>
    </source>
</evidence>
<dbReference type="GO" id="GO:0006271">
    <property type="term" value="P:DNA strand elongation involved in DNA replication"/>
    <property type="evidence" value="ECO:0007669"/>
    <property type="project" value="TreeGrafter"/>
</dbReference>
<dbReference type="Pfam" id="PF02768">
    <property type="entry name" value="DNA_pol3_beta_3"/>
    <property type="match status" value="1"/>
</dbReference>
<keyword evidence="6 10" id="KW-0548">Nucleotidyltransferase</keyword>
<dbReference type="InterPro" id="IPR046938">
    <property type="entry name" value="DNA_clamp_sf"/>
</dbReference>
<evidence type="ECO:0000256" key="4">
    <source>
        <dbReference type="ARBA" id="ARBA00022490"/>
    </source>
</evidence>
<dbReference type="KEGG" id="pmar:B0X71_19340"/>
<evidence type="ECO:0000259" key="13">
    <source>
        <dbReference type="Pfam" id="PF02768"/>
    </source>
</evidence>
<comment type="similarity">
    <text evidence="2 10">Belongs to the beta sliding clamp family.</text>
</comment>
<dbReference type="GO" id="GO:0003677">
    <property type="term" value="F:DNA binding"/>
    <property type="evidence" value="ECO:0007669"/>
    <property type="project" value="UniProtKB-UniRule"/>
</dbReference>
<dbReference type="OrthoDB" id="8421503at2"/>
<dbReference type="InterPro" id="IPR001001">
    <property type="entry name" value="DNA_polIII_beta"/>
</dbReference>
<evidence type="ECO:0000259" key="12">
    <source>
        <dbReference type="Pfam" id="PF02767"/>
    </source>
</evidence>
<dbReference type="EMBL" id="CP019641">
    <property type="protein sequence ID" value="AQQ55330.1"/>
    <property type="molecule type" value="Genomic_DNA"/>
</dbReference>
<keyword evidence="15" id="KW-1185">Reference proteome</keyword>
<dbReference type="RefSeq" id="WP_077591188.1">
    <property type="nucleotide sequence ID" value="NZ_CP019641.1"/>
</dbReference>
<organism evidence="14 15">
    <name type="scientific">Planococcus lenghuensis</name>
    <dbReference type="NCBI Taxonomy" id="2213202"/>
    <lineage>
        <taxon>Bacteria</taxon>
        <taxon>Bacillati</taxon>
        <taxon>Bacillota</taxon>
        <taxon>Bacilli</taxon>
        <taxon>Bacillales</taxon>
        <taxon>Caryophanaceae</taxon>
        <taxon>Planococcus</taxon>
    </lineage>
</organism>
<reference evidence="14 15" key="1">
    <citation type="submission" date="2017-02" db="EMBL/GenBank/DDBJ databases">
        <title>The complete genomic sequence of a novel cold adapted crude oil-degrading bacterium Planococcus qaidamina Y42.</title>
        <authorList>
            <person name="Yang R."/>
        </authorList>
    </citation>
    <scope>NUCLEOTIDE SEQUENCE [LARGE SCALE GENOMIC DNA]</scope>
    <source>
        <strain evidence="14 15">Y42</strain>
        <plasmid evidence="14 15">unnamed1</plasmid>
    </source>
</reference>
<dbReference type="NCBIfam" id="TIGR00663">
    <property type="entry name" value="dnan"/>
    <property type="match status" value="1"/>
</dbReference>
<dbReference type="InterPro" id="IPR022635">
    <property type="entry name" value="DNA_polIII_beta_C"/>
</dbReference>
<proteinExistence type="inferred from homology"/>
<keyword evidence="5 10" id="KW-0808">Transferase</keyword>
<evidence type="ECO:0000259" key="11">
    <source>
        <dbReference type="Pfam" id="PF00712"/>
    </source>
</evidence>
<dbReference type="PANTHER" id="PTHR30478">
    <property type="entry name" value="DNA POLYMERASE III SUBUNIT BETA"/>
    <property type="match status" value="1"/>
</dbReference>
<evidence type="ECO:0000256" key="7">
    <source>
        <dbReference type="ARBA" id="ARBA00022705"/>
    </source>
</evidence>
<keyword evidence="14" id="KW-0614">Plasmid</keyword>
<dbReference type="PANTHER" id="PTHR30478:SF0">
    <property type="entry name" value="BETA SLIDING CLAMP"/>
    <property type="match status" value="1"/>
</dbReference>
<keyword evidence="9" id="KW-0238">DNA-binding</keyword>
<dbReference type="GO" id="GO:0005737">
    <property type="term" value="C:cytoplasm"/>
    <property type="evidence" value="ECO:0007669"/>
    <property type="project" value="UniProtKB-SubCell"/>
</dbReference>
<dbReference type="CDD" id="cd00140">
    <property type="entry name" value="beta_clamp"/>
    <property type="match status" value="1"/>
</dbReference>
<dbReference type="InterPro" id="IPR022637">
    <property type="entry name" value="DNA_polIII_beta_cen"/>
</dbReference>
<evidence type="ECO:0000256" key="2">
    <source>
        <dbReference type="ARBA" id="ARBA00010752"/>
    </source>
</evidence>
<comment type="function">
    <text evidence="10">Confers DNA tethering and processivity to DNA polymerases and other proteins. Acts as a clamp, forming a ring around DNA (a reaction catalyzed by the clamp-loading complex) which diffuses in an ATP-independent manner freely and bidirectionally along dsDNA. Initially characterized for its ability to contact the catalytic subunit of DNA polymerase III (Pol III), a complex, multichain enzyme responsible for most of the replicative synthesis in bacteria; Pol III exhibits 3'-5' exonuclease proofreading activity. The beta chain is required for initiation of replication as well as for processivity of DNA replication.</text>
</comment>
<evidence type="ECO:0000256" key="6">
    <source>
        <dbReference type="ARBA" id="ARBA00022695"/>
    </source>
</evidence>
<dbReference type="SMART" id="SM00480">
    <property type="entry name" value="POL3Bc"/>
    <property type="match status" value="1"/>
</dbReference>
<evidence type="ECO:0000256" key="9">
    <source>
        <dbReference type="ARBA" id="ARBA00023125"/>
    </source>
</evidence>
<dbReference type="Gene3D" id="3.10.150.10">
    <property type="entry name" value="DNA Polymerase III, subunit A, domain 2"/>
    <property type="match status" value="1"/>
</dbReference>
<keyword evidence="7 10" id="KW-0235">DNA replication</keyword>
<dbReference type="Gene3D" id="3.70.10.10">
    <property type="match status" value="1"/>
</dbReference>
<evidence type="ECO:0000256" key="1">
    <source>
        <dbReference type="ARBA" id="ARBA00004496"/>
    </source>
</evidence>
<evidence type="ECO:0000256" key="8">
    <source>
        <dbReference type="ARBA" id="ARBA00022932"/>
    </source>
</evidence>
<dbReference type="PIRSF" id="PIRSF000804">
    <property type="entry name" value="DNA_pol_III_b"/>
    <property type="match status" value="1"/>
</dbReference>
<protein>
    <recommendedName>
        <fullName evidence="3 10">Beta sliding clamp</fullName>
    </recommendedName>
</protein>
<comment type="subcellular location">
    <subcellularLocation>
        <location evidence="1 10">Cytoplasm</location>
    </subcellularLocation>
</comment>
<evidence type="ECO:0000256" key="5">
    <source>
        <dbReference type="ARBA" id="ARBA00022679"/>
    </source>
</evidence>
<feature type="domain" description="DNA polymerase III beta sliding clamp N-terminal" evidence="11">
    <location>
        <begin position="1"/>
        <end position="121"/>
    </location>
</feature>
<keyword evidence="8 10" id="KW-0239">DNA-directed DNA polymerase</keyword>
<evidence type="ECO:0000313" key="15">
    <source>
        <dbReference type="Proteomes" id="UP000188184"/>
    </source>
</evidence>
<comment type="subunit">
    <text evidence="10">Forms a ring-shaped head-to-tail homodimer around DNA.</text>
</comment>
<dbReference type="SUPFAM" id="SSF55979">
    <property type="entry name" value="DNA clamp"/>
    <property type="match status" value="3"/>
</dbReference>
<evidence type="ECO:0000313" key="14">
    <source>
        <dbReference type="EMBL" id="AQQ55330.1"/>
    </source>
</evidence>
<sequence length="364" mass="40290">MKFTVKKEVLVDAFAKIGKVLSNKTTIPVLRGVKVEARADCILLTASDASESIIHRIPADPGKAVIELEGEAVFKREALEVASKLSGDITYELEEDTLHVTQAKTKLDFSTMPATDFPKIPTTNSKPISLTGQQFSDLIARTVYAVSKSEVRPVLTGVNLSFGKELQAVSTDSHRLSKVTIPLETEMEEICITVPGKMLEHALKAFDLSQNVFLTAEQNQIAMVNGNTIYLSRLIDGQYPATDRLIPTDFKHEMTASTEELKDTLTLLATLSKEGVVKMEVDGMFVKFQSRSETSKGEREIAYHEYTGEEGFAISYSTVFLLDALKRVESDSVKLKFVDPMRPFIVEGLDGTDQTQLILPVRTY</sequence>
<dbReference type="InterPro" id="IPR022634">
    <property type="entry name" value="DNA_polIII_beta_N"/>
</dbReference>
<geneLocation type="plasmid" evidence="14 15">
    <name>unnamed1</name>
</geneLocation>
<accession>A0A1Q2L4F6</accession>
<dbReference type="AlphaFoldDB" id="A0A1Q2L4F6"/>
<dbReference type="Pfam" id="PF02767">
    <property type="entry name" value="DNA_pol3_beta_2"/>
    <property type="match status" value="1"/>
</dbReference>
<dbReference type="Proteomes" id="UP000188184">
    <property type="component" value="Plasmid unnamed1"/>
</dbReference>
<keyword evidence="4 10" id="KW-0963">Cytoplasm</keyword>
<dbReference type="Pfam" id="PF00712">
    <property type="entry name" value="DNA_pol3_beta"/>
    <property type="match status" value="1"/>
</dbReference>
<feature type="domain" description="DNA polymerase III beta sliding clamp central" evidence="12">
    <location>
        <begin position="130"/>
        <end position="240"/>
    </location>
</feature>
<evidence type="ECO:0000256" key="10">
    <source>
        <dbReference type="PIRNR" id="PIRNR000804"/>
    </source>
</evidence>
<gene>
    <name evidence="14" type="ORF">B0X71_19340</name>
</gene>
<name>A0A1Q2L4F6_9BACL</name>
<dbReference type="GO" id="GO:0009360">
    <property type="term" value="C:DNA polymerase III complex"/>
    <property type="evidence" value="ECO:0007669"/>
    <property type="project" value="InterPro"/>
</dbReference>
<dbReference type="GO" id="GO:0003887">
    <property type="term" value="F:DNA-directed DNA polymerase activity"/>
    <property type="evidence" value="ECO:0007669"/>
    <property type="project" value="UniProtKB-UniRule"/>
</dbReference>